<dbReference type="NCBIfam" id="TIGR00879">
    <property type="entry name" value="SP"/>
    <property type="match status" value="1"/>
</dbReference>
<accession>A0A9P8AG22</accession>
<feature type="transmembrane region" description="Helical" evidence="9">
    <location>
        <begin position="206"/>
        <end position="224"/>
    </location>
</feature>
<dbReference type="InterPro" id="IPR005828">
    <property type="entry name" value="MFS_sugar_transport-like"/>
</dbReference>
<keyword evidence="3 7" id="KW-0813">Transport</keyword>
<keyword evidence="12" id="KW-1185">Reference proteome</keyword>
<evidence type="ECO:0000313" key="12">
    <source>
        <dbReference type="Proteomes" id="UP000790833"/>
    </source>
</evidence>
<evidence type="ECO:0000256" key="6">
    <source>
        <dbReference type="ARBA" id="ARBA00023136"/>
    </source>
</evidence>
<dbReference type="PROSITE" id="PS50850">
    <property type="entry name" value="MFS"/>
    <property type="match status" value="1"/>
</dbReference>
<name>A0A9P8AG22_9ASCO</name>
<evidence type="ECO:0000259" key="10">
    <source>
        <dbReference type="PROSITE" id="PS50850"/>
    </source>
</evidence>
<dbReference type="SUPFAM" id="SSF103473">
    <property type="entry name" value="MFS general substrate transporter"/>
    <property type="match status" value="1"/>
</dbReference>
<feature type="domain" description="Major facilitator superfamily (MFS) profile" evidence="10">
    <location>
        <begin position="33"/>
        <end position="496"/>
    </location>
</feature>
<dbReference type="InterPro" id="IPR036259">
    <property type="entry name" value="MFS_trans_sf"/>
</dbReference>
<keyword evidence="6 9" id="KW-0472">Membrane</keyword>
<sequence length="591" mass="65771">MVVKISKPKTKFKWRVVDNHSPKEIYNRALYLSVFVFGILGAARGMDEGAVAGAVYHQSFKDRFGLSDTTKSASWLANRKSNITAMVQLGSVGGSLLASYLCDRIGRQRSLQFLCVIWIVGAVIQITAKTFGHLVVGRLIEGFAIGQTTTVGPAYLSEVSPPAYRGLFGCIFSGAVYFGIFLGYFVNWGTALHLPYGDRQWIIPTSMKLILSGGIMILSFLWTIESPRWLMKVGRDEKALKNLCRLRNLEADHPYIISEMSDIQAVVAQENAAVAHYSFLAKFRDLLTVSSIRYRFFFIGCLSQLLGQWSGANAVTIYAPTLFEIIGVEGVDVMKMTAILGVVKLCGAYFAAFFLIDFLGRRRSLYIGIVLQGVCLLYYAIFLNVVPVAQIESGNLSTSQFHASKAAIAALYLSGVGWTMGFNSVQYLLGAEIMPLRIRSFAQSIIMVLHFANQYGNSKALPSMMIAMKSYGAFYFFVGVLATSLFWCWFFIPEVSGRSLESMEEVFNLPWYLVGRKGPILCPDLSQVNHIAPQSTHNTIEKPEEIFIDEVMPAENTSSDEGEDKDNKDNEEKKTKKETKKEPKQEPGKMV</sequence>
<protein>
    <recommendedName>
        <fullName evidence="10">Major facilitator superfamily (MFS) profile domain-containing protein</fullName>
    </recommendedName>
</protein>
<evidence type="ECO:0000256" key="8">
    <source>
        <dbReference type="SAM" id="MobiDB-lite"/>
    </source>
</evidence>
<dbReference type="GeneID" id="66116308"/>
<evidence type="ECO:0000256" key="9">
    <source>
        <dbReference type="SAM" id="Phobius"/>
    </source>
</evidence>
<dbReference type="GO" id="GO:0016020">
    <property type="term" value="C:membrane"/>
    <property type="evidence" value="ECO:0007669"/>
    <property type="project" value="UniProtKB-SubCell"/>
</dbReference>
<dbReference type="FunFam" id="1.20.1250.20:FF:000313">
    <property type="entry name" value="MFS quinate transporter"/>
    <property type="match status" value="1"/>
</dbReference>
<dbReference type="AlphaFoldDB" id="A0A9P8AG22"/>
<dbReference type="EMBL" id="JAHMUF010000025">
    <property type="protein sequence ID" value="KAG7191663.1"/>
    <property type="molecule type" value="Genomic_DNA"/>
</dbReference>
<evidence type="ECO:0000256" key="2">
    <source>
        <dbReference type="ARBA" id="ARBA00010992"/>
    </source>
</evidence>
<feature type="transmembrane region" description="Helical" evidence="9">
    <location>
        <begin position="29"/>
        <end position="46"/>
    </location>
</feature>
<dbReference type="PROSITE" id="PS00217">
    <property type="entry name" value="SUGAR_TRANSPORT_2"/>
    <property type="match status" value="1"/>
</dbReference>
<dbReference type="Proteomes" id="UP000790833">
    <property type="component" value="Unassembled WGS sequence"/>
</dbReference>
<feature type="transmembrane region" description="Helical" evidence="9">
    <location>
        <begin position="406"/>
        <end position="429"/>
    </location>
</feature>
<dbReference type="PANTHER" id="PTHR48022:SF8">
    <property type="entry name" value="MAJOR FACILITATOR SUPERFAMILY (MFS) PROFILE DOMAIN-CONTAINING PROTEIN-RELATED"/>
    <property type="match status" value="1"/>
</dbReference>
<feature type="transmembrane region" description="Helical" evidence="9">
    <location>
        <begin position="83"/>
        <end position="102"/>
    </location>
</feature>
<feature type="transmembrane region" description="Helical" evidence="9">
    <location>
        <begin position="338"/>
        <end position="358"/>
    </location>
</feature>
<evidence type="ECO:0000256" key="4">
    <source>
        <dbReference type="ARBA" id="ARBA00022692"/>
    </source>
</evidence>
<comment type="similarity">
    <text evidence="2 7">Belongs to the major facilitator superfamily. Sugar transporter (TC 2.A.1.1) family.</text>
</comment>
<evidence type="ECO:0000313" key="11">
    <source>
        <dbReference type="EMBL" id="KAG7191663.1"/>
    </source>
</evidence>
<dbReference type="InterPro" id="IPR050360">
    <property type="entry name" value="MFS_Sugar_Transporters"/>
</dbReference>
<evidence type="ECO:0000256" key="1">
    <source>
        <dbReference type="ARBA" id="ARBA00004141"/>
    </source>
</evidence>
<dbReference type="Pfam" id="PF00083">
    <property type="entry name" value="Sugar_tr"/>
    <property type="match status" value="1"/>
</dbReference>
<feature type="transmembrane region" description="Helical" evidence="9">
    <location>
        <begin position="167"/>
        <end position="186"/>
    </location>
</feature>
<evidence type="ECO:0000256" key="5">
    <source>
        <dbReference type="ARBA" id="ARBA00022989"/>
    </source>
</evidence>
<keyword evidence="5 9" id="KW-1133">Transmembrane helix</keyword>
<feature type="region of interest" description="Disordered" evidence="8">
    <location>
        <begin position="546"/>
        <end position="591"/>
    </location>
</feature>
<evidence type="ECO:0000256" key="7">
    <source>
        <dbReference type="RuleBase" id="RU003346"/>
    </source>
</evidence>
<comment type="caution">
    <text evidence="11">The sequence shown here is derived from an EMBL/GenBank/DDBJ whole genome shotgun (WGS) entry which is preliminary data.</text>
</comment>
<dbReference type="Gene3D" id="1.20.1250.20">
    <property type="entry name" value="MFS general substrate transporter like domains"/>
    <property type="match status" value="1"/>
</dbReference>
<dbReference type="InterPro" id="IPR005829">
    <property type="entry name" value="Sugar_transporter_CS"/>
</dbReference>
<dbReference type="PANTHER" id="PTHR48022">
    <property type="entry name" value="PLASTIDIC GLUCOSE TRANSPORTER 4"/>
    <property type="match status" value="1"/>
</dbReference>
<keyword evidence="4 9" id="KW-0812">Transmembrane</keyword>
<feature type="transmembrane region" description="Helical" evidence="9">
    <location>
        <begin position="365"/>
        <end position="386"/>
    </location>
</feature>
<dbReference type="InterPro" id="IPR003663">
    <property type="entry name" value="Sugar/inositol_transpt"/>
</dbReference>
<dbReference type="RefSeq" id="XP_043047215.1">
    <property type="nucleotide sequence ID" value="XM_043193679.1"/>
</dbReference>
<dbReference type="OrthoDB" id="508119at2759"/>
<comment type="subcellular location">
    <subcellularLocation>
        <location evidence="1">Membrane</location>
        <topology evidence="1">Multi-pass membrane protein</topology>
    </subcellularLocation>
</comment>
<dbReference type="PRINTS" id="PR00171">
    <property type="entry name" value="SUGRTRNSPORT"/>
</dbReference>
<evidence type="ECO:0000256" key="3">
    <source>
        <dbReference type="ARBA" id="ARBA00022448"/>
    </source>
</evidence>
<organism evidence="11 12">
    <name type="scientific">Scheffersomyces spartinae</name>
    <dbReference type="NCBI Taxonomy" id="45513"/>
    <lineage>
        <taxon>Eukaryota</taxon>
        <taxon>Fungi</taxon>
        <taxon>Dikarya</taxon>
        <taxon>Ascomycota</taxon>
        <taxon>Saccharomycotina</taxon>
        <taxon>Pichiomycetes</taxon>
        <taxon>Debaryomycetaceae</taxon>
        <taxon>Scheffersomyces</taxon>
    </lineage>
</organism>
<feature type="compositionally biased region" description="Basic and acidic residues" evidence="8">
    <location>
        <begin position="565"/>
        <end position="591"/>
    </location>
</feature>
<dbReference type="PROSITE" id="PS00216">
    <property type="entry name" value="SUGAR_TRANSPORT_1"/>
    <property type="match status" value="1"/>
</dbReference>
<reference evidence="11" key="1">
    <citation type="submission" date="2021-03" db="EMBL/GenBank/DDBJ databases">
        <authorList>
            <person name="Palmer J.M."/>
        </authorList>
    </citation>
    <scope>NUCLEOTIDE SEQUENCE</scope>
    <source>
        <strain evidence="11">ARV_011</strain>
    </source>
</reference>
<proteinExistence type="inferred from homology"/>
<dbReference type="GO" id="GO:0005351">
    <property type="term" value="F:carbohydrate:proton symporter activity"/>
    <property type="evidence" value="ECO:0007669"/>
    <property type="project" value="TreeGrafter"/>
</dbReference>
<dbReference type="InterPro" id="IPR020846">
    <property type="entry name" value="MFS_dom"/>
</dbReference>
<feature type="transmembrane region" description="Helical" evidence="9">
    <location>
        <begin position="111"/>
        <end position="128"/>
    </location>
</feature>
<feature type="transmembrane region" description="Helical" evidence="9">
    <location>
        <begin position="473"/>
        <end position="492"/>
    </location>
</feature>
<gene>
    <name evidence="11" type="ORF">KQ657_002934</name>
</gene>